<protein>
    <recommendedName>
        <fullName evidence="1">SLH domain-containing protein</fullName>
    </recommendedName>
</protein>
<dbReference type="PROSITE" id="PS51272">
    <property type="entry name" value="SLH"/>
    <property type="match status" value="2"/>
</dbReference>
<feature type="domain" description="SLH" evidence="1">
    <location>
        <begin position="51"/>
        <end position="118"/>
    </location>
</feature>
<feature type="domain" description="SLH" evidence="1">
    <location>
        <begin position="120"/>
        <end position="185"/>
    </location>
</feature>
<organism evidence="2">
    <name type="scientific">marine metagenome</name>
    <dbReference type="NCBI Taxonomy" id="408172"/>
    <lineage>
        <taxon>unclassified sequences</taxon>
        <taxon>metagenomes</taxon>
        <taxon>ecological metagenomes</taxon>
    </lineage>
</organism>
<dbReference type="InterPro" id="IPR001119">
    <property type="entry name" value="SLH_dom"/>
</dbReference>
<name>A0A381ZIA2_9ZZZZ</name>
<evidence type="ECO:0000313" key="2">
    <source>
        <dbReference type="EMBL" id="SVA88477.1"/>
    </source>
</evidence>
<accession>A0A381ZIA2</accession>
<dbReference type="EMBL" id="UINC01021275">
    <property type="protein sequence ID" value="SVA88477.1"/>
    <property type="molecule type" value="Genomic_DNA"/>
</dbReference>
<proteinExistence type="predicted"/>
<gene>
    <name evidence="2" type="ORF">METZ01_LOCUS141331</name>
</gene>
<dbReference type="AlphaFoldDB" id="A0A381ZIA2"/>
<sequence>MFTHLKRRLGVLAAVAVLGALVPVMSSSPVSAAPATTAVTALTLSDGASFKACPTSAAVPSAGFTDTTDTAVDCLKYYGITSGTTDTTFDPTGSVTRWQMALFITRTLDKANTVLPTGADQGFTDISGKAADIQLAINQLRQMEITIGKTLTPLTYAPDQYVTREEMALFLQRLLKAVPAGPGGNVELVSANGTATEIKSVDTDHNFTDLNSVSLMEMQSAIINLWNLGVTEVATATLYEPSVNISRLNMAQMMARALDHTNARPAGLSIVANPYVSASTNLTISVTHRTADFLPVAGSLVDTFRYLQTSTFGSSQFSSDGSCAQVVVTEVSSTLCYIDTAEKVTDAYGNITPFISATISGSVWEYYVWTAAAGTTYDNDVHGTGTVTMTVRG</sequence>
<evidence type="ECO:0000259" key="1">
    <source>
        <dbReference type="PROSITE" id="PS51272"/>
    </source>
</evidence>
<dbReference type="Pfam" id="PF00395">
    <property type="entry name" value="SLH"/>
    <property type="match status" value="1"/>
</dbReference>
<reference evidence="2" key="1">
    <citation type="submission" date="2018-05" db="EMBL/GenBank/DDBJ databases">
        <authorList>
            <person name="Lanie J.A."/>
            <person name="Ng W.-L."/>
            <person name="Kazmierczak K.M."/>
            <person name="Andrzejewski T.M."/>
            <person name="Davidsen T.M."/>
            <person name="Wayne K.J."/>
            <person name="Tettelin H."/>
            <person name="Glass J.I."/>
            <person name="Rusch D."/>
            <person name="Podicherti R."/>
            <person name="Tsui H.-C.T."/>
            <person name="Winkler M.E."/>
        </authorList>
    </citation>
    <scope>NUCLEOTIDE SEQUENCE</scope>
</reference>